<evidence type="ECO:0000313" key="1">
    <source>
        <dbReference type="EMBL" id="GHG22603.1"/>
    </source>
</evidence>
<dbReference type="EMBL" id="BNBE01000003">
    <property type="protein sequence ID" value="GHG22603.1"/>
    <property type="molecule type" value="Genomic_DNA"/>
</dbReference>
<organism evidence="1 2">
    <name type="scientific">Streptomyces filamentosus</name>
    <name type="common">Streptomyces roseosporus</name>
    <dbReference type="NCBI Taxonomy" id="67294"/>
    <lineage>
        <taxon>Bacteria</taxon>
        <taxon>Bacillati</taxon>
        <taxon>Actinomycetota</taxon>
        <taxon>Actinomycetes</taxon>
        <taxon>Kitasatosporales</taxon>
        <taxon>Streptomycetaceae</taxon>
        <taxon>Streptomyces</taxon>
    </lineage>
</organism>
<keyword evidence="2" id="KW-1185">Reference proteome</keyword>
<name>A0A919BY16_STRFL</name>
<comment type="caution">
    <text evidence="1">The sequence shown here is derived from an EMBL/GenBank/DDBJ whole genome shotgun (WGS) entry which is preliminary data.</text>
</comment>
<dbReference type="Proteomes" id="UP000632849">
    <property type="component" value="Unassembled WGS sequence"/>
</dbReference>
<sequence>MTTQSRTVDVRPVLDQINRLHDDYAVHEILVAAHERLTRLELAKLARLLAPVIAEVQAREDAHAPQLVIRAVASEPTRSQPQPVRYSVDGLYLPLASRRGRERCEQLTVPQDLKPQAEVILRGLTNAAVGSLIPGEELYLQLR</sequence>
<accession>A0A919BY16</accession>
<dbReference type="AlphaFoldDB" id="A0A919BY16"/>
<evidence type="ECO:0000313" key="2">
    <source>
        <dbReference type="Proteomes" id="UP000632849"/>
    </source>
</evidence>
<gene>
    <name evidence="1" type="ORF">GCM10017667_68190</name>
</gene>
<reference evidence="1" key="2">
    <citation type="submission" date="2020-09" db="EMBL/GenBank/DDBJ databases">
        <authorList>
            <person name="Sun Q."/>
            <person name="Ohkuma M."/>
        </authorList>
    </citation>
    <scope>NUCLEOTIDE SEQUENCE</scope>
    <source>
        <strain evidence="1">JCM 4122</strain>
    </source>
</reference>
<protein>
    <submittedName>
        <fullName evidence="1">Uncharacterized protein</fullName>
    </submittedName>
</protein>
<proteinExistence type="predicted"/>
<dbReference type="RefSeq" id="WP_190044168.1">
    <property type="nucleotide sequence ID" value="NZ_BNBE01000003.1"/>
</dbReference>
<reference evidence="1" key="1">
    <citation type="journal article" date="2014" name="Int. J. Syst. Evol. Microbiol.">
        <title>Complete genome sequence of Corynebacterium casei LMG S-19264T (=DSM 44701T), isolated from a smear-ripened cheese.</title>
        <authorList>
            <consortium name="US DOE Joint Genome Institute (JGI-PGF)"/>
            <person name="Walter F."/>
            <person name="Albersmeier A."/>
            <person name="Kalinowski J."/>
            <person name="Ruckert C."/>
        </authorList>
    </citation>
    <scope>NUCLEOTIDE SEQUENCE</scope>
    <source>
        <strain evidence="1">JCM 4122</strain>
    </source>
</reference>